<accession>A0A5N7CH13</accession>
<evidence type="ECO:0000256" key="4">
    <source>
        <dbReference type="ARBA" id="ARBA00023136"/>
    </source>
</evidence>
<dbReference type="PANTHER" id="PTHR23501">
    <property type="entry name" value="MAJOR FACILITATOR SUPERFAMILY"/>
    <property type="match status" value="1"/>
</dbReference>
<feature type="transmembrane region" description="Helical" evidence="5">
    <location>
        <begin position="60"/>
        <end position="83"/>
    </location>
</feature>
<organism evidence="6">
    <name type="scientific">Petromyces alliaceus</name>
    <name type="common">Aspergillus alliaceus</name>
    <dbReference type="NCBI Taxonomy" id="209559"/>
    <lineage>
        <taxon>Eukaryota</taxon>
        <taxon>Fungi</taxon>
        <taxon>Dikarya</taxon>
        <taxon>Ascomycota</taxon>
        <taxon>Pezizomycotina</taxon>
        <taxon>Eurotiomycetes</taxon>
        <taxon>Eurotiomycetidae</taxon>
        <taxon>Eurotiales</taxon>
        <taxon>Aspergillaceae</taxon>
        <taxon>Aspergillus</taxon>
        <taxon>Aspergillus subgen. Circumdati</taxon>
    </lineage>
</organism>
<dbReference type="PANTHER" id="PTHR23501:SF199">
    <property type="entry name" value="MFS EFFLUX TRANSPORTER INPD-RELATED"/>
    <property type="match status" value="1"/>
</dbReference>
<feature type="transmembrane region" description="Helical" evidence="5">
    <location>
        <begin position="20"/>
        <end position="39"/>
    </location>
</feature>
<feature type="transmembrane region" description="Helical" evidence="5">
    <location>
        <begin position="95"/>
        <end position="116"/>
    </location>
</feature>
<evidence type="ECO:0000256" key="3">
    <source>
        <dbReference type="ARBA" id="ARBA00022989"/>
    </source>
</evidence>
<dbReference type="GO" id="GO:0022857">
    <property type="term" value="F:transmembrane transporter activity"/>
    <property type="evidence" value="ECO:0007669"/>
    <property type="project" value="TreeGrafter"/>
</dbReference>
<evidence type="ECO:0000313" key="6">
    <source>
        <dbReference type="EMBL" id="KAE8393471.1"/>
    </source>
</evidence>
<dbReference type="GO" id="GO:0005886">
    <property type="term" value="C:plasma membrane"/>
    <property type="evidence" value="ECO:0007669"/>
    <property type="project" value="TreeGrafter"/>
</dbReference>
<dbReference type="AlphaFoldDB" id="A0A5N7CH13"/>
<gene>
    <name evidence="6" type="ORF">BDV23DRAFT_180536</name>
</gene>
<evidence type="ECO:0008006" key="7">
    <source>
        <dbReference type="Google" id="ProtNLM"/>
    </source>
</evidence>
<feature type="transmembrane region" description="Helical" evidence="5">
    <location>
        <begin position="128"/>
        <end position="147"/>
    </location>
</feature>
<evidence type="ECO:0000256" key="1">
    <source>
        <dbReference type="ARBA" id="ARBA00004141"/>
    </source>
</evidence>
<dbReference type="InterPro" id="IPR036259">
    <property type="entry name" value="MFS_trans_sf"/>
</dbReference>
<evidence type="ECO:0000256" key="5">
    <source>
        <dbReference type="SAM" id="Phobius"/>
    </source>
</evidence>
<dbReference type="SUPFAM" id="SSF103473">
    <property type="entry name" value="MFS general substrate transporter"/>
    <property type="match status" value="1"/>
</dbReference>
<sequence length="178" mass="18172">MCGAGPNPVTLMVGRATTDIGGAGIVSGVLIIIAKSAHLPKRLALIGVLVSAPFHSLRQHTVACSTFHIFLGNASFVLLFAYLGDSPAQSGIHNLLTVLSVVVFAIAGGLVVTAVGYYTPFMFAGSRILAIGFQVVFGAGAGIGLGLPDIAVQAVLPEIDFSVGTALLVFPRSLKNGV</sequence>
<dbReference type="EMBL" id="ML735229">
    <property type="protein sequence ID" value="KAE8393471.1"/>
    <property type="molecule type" value="Genomic_DNA"/>
</dbReference>
<keyword evidence="3 5" id="KW-1133">Transmembrane helix</keyword>
<name>A0A5N7CH13_PETAA</name>
<evidence type="ECO:0000256" key="2">
    <source>
        <dbReference type="ARBA" id="ARBA00022692"/>
    </source>
</evidence>
<dbReference type="OrthoDB" id="10021397at2759"/>
<keyword evidence="2 5" id="KW-0812">Transmembrane</keyword>
<comment type="subcellular location">
    <subcellularLocation>
        <location evidence="1">Membrane</location>
        <topology evidence="1">Multi-pass membrane protein</topology>
    </subcellularLocation>
</comment>
<reference evidence="6" key="1">
    <citation type="submission" date="2019-04" db="EMBL/GenBank/DDBJ databases">
        <title>Friends and foes A comparative genomics studyof 23 Aspergillus species from section Flavi.</title>
        <authorList>
            <consortium name="DOE Joint Genome Institute"/>
            <person name="Kjaerbolling I."/>
            <person name="Vesth T."/>
            <person name="Frisvad J.C."/>
            <person name="Nybo J.L."/>
            <person name="Theobald S."/>
            <person name="Kildgaard S."/>
            <person name="Isbrandt T."/>
            <person name="Kuo A."/>
            <person name="Sato A."/>
            <person name="Lyhne E.K."/>
            <person name="Kogle M.E."/>
            <person name="Wiebenga A."/>
            <person name="Kun R.S."/>
            <person name="Lubbers R.J."/>
            <person name="Makela M.R."/>
            <person name="Barry K."/>
            <person name="Chovatia M."/>
            <person name="Clum A."/>
            <person name="Daum C."/>
            <person name="Haridas S."/>
            <person name="He G."/>
            <person name="LaButti K."/>
            <person name="Lipzen A."/>
            <person name="Mondo S."/>
            <person name="Riley R."/>
            <person name="Salamov A."/>
            <person name="Simmons B.A."/>
            <person name="Magnuson J.K."/>
            <person name="Henrissat B."/>
            <person name="Mortensen U.H."/>
            <person name="Larsen T.O."/>
            <person name="Devries R.P."/>
            <person name="Grigoriev I.V."/>
            <person name="Machida M."/>
            <person name="Baker S.E."/>
            <person name="Andersen M.R."/>
        </authorList>
    </citation>
    <scope>NUCLEOTIDE SEQUENCE [LARGE SCALE GENOMIC DNA]</scope>
    <source>
        <strain evidence="6">IBT 14317</strain>
    </source>
</reference>
<protein>
    <recommendedName>
        <fullName evidence="7">Major facilitator superfamily domain-containing protein</fullName>
    </recommendedName>
</protein>
<dbReference type="Proteomes" id="UP000326877">
    <property type="component" value="Unassembled WGS sequence"/>
</dbReference>
<proteinExistence type="predicted"/>
<keyword evidence="4 5" id="KW-0472">Membrane</keyword>